<dbReference type="PANTHER" id="PTHR46154">
    <property type="match status" value="1"/>
</dbReference>
<evidence type="ECO:0000256" key="3">
    <source>
        <dbReference type="ARBA" id="ARBA00022448"/>
    </source>
</evidence>
<feature type="transmembrane region" description="Helical" evidence="8">
    <location>
        <begin position="272"/>
        <end position="293"/>
    </location>
</feature>
<keyword evidence="3" id="KW-0813">Transport</keyword>
<feature type="transmembrane region" description="Helical" evidence="8">
    <location>
        <begin position="193"/>
        <end position="211"/>
    </location>
</feature>
<feature type="transmembrane region" description="Helical" evidence="8">
    <location>
        <begin position="381"/>
        <end position="403"/>
    </location>
</feature>
<dbReference type="InterPro" id="IPR001734">
    <property type="entry name" value="Na/solute_symporter"/>
</dbReference>
<dbReference type="Pfam" id="PF00474">
    <property type="entry name" value="SSF"/>
    <property type="match status" value="1"/>
</dbReference>
<feature type="transmembrane region" description="Helical" evidence="8">
    <location>
        <begin position="231"/>
        <end position="252"/>
    </location>
</feature>
<feature type="transmembrane region" description="Helical" evidence="8">
    <location>
        <begin position="148"/>
        <end position="173"/>
    </location>
</feature>
<gene>
    <name evidence="9" type="ORF">H7849_18740</name>
</gene>
<dbReference type="InterPro" id="IPR038377">
    <property type="entry name" value="Na/Glc_symporter_sf"/>
</dbReference>
<dbReference type="AlphaFoldDB" id="A0A7G8BF02"/>
<evidence type="ECO:0000256" key="8">
    <source>
        <dbReference type="SAM" id="Phobius"/>
    </source>
</evidence>
<dbReference type="EMBL" id="CP060394">
    <property type="protein sequence ID" value="QNI31122.1"/>
    <property type="molecule type" value="Genomic_DNA"/>
</dbReference>
<feature type="transmembrane region" description="Helical" evidence="8">
    <location>
        <begin position="355"/>
        <end position="375"/>
    </location>
</feature>
<dbReference type="RefSeq" id="WP_186741510.1">
    <property type="nucleotide sequence ID" value="NZ_CP060394.1"/>
</dbReference>
<dbReference type="GO" id="GO:0015204">
    <property type="term" value="F:urea transmembrane transporter activity"/>
    <property type="evidence" value="ECO:0007669"/>
    <property type="project" value="InterPro"/>
</dbReference>
<proteinExistence type="inferred from homology"/>
<comment type="subcellular location">
    <subcellularLocation>
        <location evidence="1">Membrane</location>
        <topology evidence="1">Multi-pass membrane protein</topology>
    </subcellularLocation>
</comment>
<dbReference type="KEGG" id="adin:H7849_18740"/>
<dbReference type="GO" id="GO:0005886">
    <property type="term" value="C:plasma membrane"/>
    <property type="evidence" value="ECO:0007669"/>
    <property type="project" value="TreeGrafter"/>
</dbReference>
<dbReference type="Gene3D" id="1.20.1730.10">
    <property type="entry name" value="Sodium/glucose cotransporter"/>
    <property type="match status" value="1"/>
</dbReference>
<dbReference type="InterPro" id="IPR031155">
    <property type="entry name" value="DUR"/>
</dbReference>
<name>A0A7G8BF02_9BACT</name>
<evidence type="ECO:0000256" key="5">
    <source>
        <dbReference type="ARBA" id="ARBA00022989"/>
    </source>
</evidence>
<protein>
    <recommendedName>
        <fullName evidence="11">Na+/proline symporter</fullName>
    </recommendedName>
</protein>
<evidence type="ECO:0008006" key="11">
    <source>
        <dbReference type="Google" id="ProtNLM"/>
    </source>
</evidence>
<feature type="transmembrane region" description="Helical" evidence="8">
    <location>
        <begin position="410"/>
        <end position="428"/>
    </location>
</feature>
<organism evidence="9 10">
    <name type="scientific">Alloacidobacterium dinghuense</name>
    <dbReference type="NCBI Taxonomy" id="2763107"/>
    <lineage>
        <taxon>Bacteria</taxon>
        <taxon>Pseudomonadati</taxon>
        <taxon>Acidobacteriota</taxon>
        <taxon>Terriglobia</taxon>
        <taxon>Terriglobales</taxon>
        <taxon>Acidobacteriaceae</taxon>
        <taxon>Alloacidobacterium</taxon>
    </lineage>
</organism>
<dbReference type="Proteomes" id="UP000515312">
    <property type="component" value="Chromosome"/>
</dbReference>
<accession>A0A7G8BF02</accession>
<keyword evidence="4 8" id="KW-0812">Transmembrane</keyword>
<evidence type="ECO:0000256" key="2">
    <source>
        <dbReference type="ARBA" id="ARBA00006434"/>
    </source>
</evidence>
<keyword evidence="10" id="KW-1185">Reference proteome</keyword>
<comment type="similarity">
    <text evidence="2 7">Belongs to the sodium:solute symporter (SSF) (TC 2.A.21) family.</text>
</comment>
<feature type="transmembrane region" description="Helical" evidence="8">
    <location>
        <begin position="118"/>
        <end position="136"/>
    </location>
</feature>
<feature type="transmembrane region" description="Helical" evidence="8">
    <location>
        <begin position="7"/>
        <end position="28"/>
    </location>
</feature>
<evidence type="ECO:0000313" key="9">
    <source>
        <dbReference type="EMBL" id="QNI31122.1"/>
    </source>
</evidence>
<feature type="transmembrane region" description="Helical" evidence="8">
    <location>
        <begin position="87"/>
        <end position="106"/>
    </location>
</feature>
<sequence>MAAGRRVPWWIGAISIAVTWIWAPALFVSVQQAYQQGIPGIFWFTAPNVLSLIIIAPLAVRIRRQLPGGYSQPEWIRYRFDKKTERLFLVPFFWYQVMAVTVQLYAGGSIFSLLTGARIEYVMMILASTTLVYSVISGMRASIVTDFLQYALMLTAALIVIPWTISSAGGWSAISGGLGGVSGSHRSIFDAQVAFNFGIVTTIGLLSGSLADQQHWQRAFAIEKQGLVRAYVLSGVLFGIVPLVVSLLGFVAANPASGVSLAAGVDPSMVGVVAVSHFLPKWAVGAFAVMLLGGLCSTLDSGMCAASALYAGSVLKLNPAEQAIREKERLGLELAAEEREEQRQLDHKIVSRGRWAMVGVTVVGAAVALAVLYIPGFGLQYLWWVFNTVAACVAMPTILSLYWNRLGSTGVFWGVLIAFFVGIPLFVYSNIRGIIWLTVASSLGIIAVTIIFCLIFPRAVPFEMRPASGQDLEWPERTLSN</sequence>
<reference evidence="9 10" key="1">
    <citation type="submission" date="2020-08" db="EMBL/GenBank/DDBJ databases">
        <title>Edaphobacter telluris sp. nov. and Acidobacterium dinghuensis sp. nov., two acidobacteria isolated from forest soil.</title>
        <authorList>
            <person name="Fu J."/>
            <person name="Qiu L."/>
        </authorList>
    </citation>
    <scope>NUCLEOTIDE SEQUENCE [LARGE SCALE GENOMIC DNA]</scope>
    <source>
        <strain evidence="9">4Y35</strain>
    </source>
</reference>
<dbReference type="PROSITE" id="PS50283">
    <property type="entry name" value="NA_SOLUT_SYMP_3"/>
    <property type="match status" value="1"/>
</dbReference>
<evidence type="ECO:0000256" key="4">
    <source>
        <dbReference type="ARBA" id="ARBA00022692"/>
    </source>
</evidence>
<evidence type="ECO:0000256" key="6">
    <source>
        <dbReference type="ARBA" id="ARBA00023136"/>
    </source>
</evidence>
<feature type="transmembrane region" description="Helical" evidence="8">
    <location>
        <begin position="434"/>
        <end position="456"/>
    </location>
</feature>
<evidence type="ECO:0000256" key="7">
    <source>
        <dbReference type="RuleBase" id="RU362091"/>
    </source>
</evidence>
<keyword evidence="6 8" id="KW-0472">Membrane</keyword>
<dbReference type="PANTHER" id="PTHR46154:SF4">
    <property type="entry name" value="UREA ACTIVE TRANSPORTER"/>
    <property type="match status" value="1"/>
</dbReference>
<feature type="transmembrane region" description="Helical" evidence="8">
    <location>
        <begin position="40"/>
        <end position="60"/>
    </location>
</feature>
<evidence type="ECO:0000313" key="10">
    <source>
        <dbReference type="Proteomes" id="UP000515312"/>
    </source>
</evidence>
<keyword evidence="5 8" id="KW-1133">Transmembrane helix</keyword>
<evidence type="ECO:0000256" key="1">
    <source>
        <dbReference type="ARBA" id="ARBA00004141"/>
    </source>
</evidence>